<dbReference type="Proteomes" id="UP000807342">
    <property type="component" value="Unassembled WGS sequence"/>
</dbReference>
<proteinExistence type="predicted"/>
<organism evidence="2 3">
    <name type="scientific">Macrolepiota fuliginosa MF-IS2</name>
    <dbReference type="NCBI Taxonomy" id="1400762"/>
    <lineage>
        <taxon>Eukaryota</taxon>
        <taxon>Fungi</taxon>
        <taxon>Dikarya</taxon>
        <taxon>Basidiomycota</taxon>
        <taxon>Agaricomycotina</taxon>
        <taxon>Agaricomycetes</taxon>
        <taxon>Agaricomycetidae</taxon>
        <taxon>Agaricales</taxon>
        <taxon>Agaricineae</taxon>
        <taxon>Agaricaceae</taxon>
        <taxon>Macrolepiota</taxon>
    </lineage>
</organism>
<feature type="region of interest" description="Disordered" evidence="1">
    <location>
        <begin position="1"/>
        <end position="49"/>
    </location>
</feature>
<dbReference type="EMBL" id="MU151075">
    <property type="protein sequence ID" value="KAF9452087.1"/>
    <property type="molecule type" value="Genomic_DNA"/>
</dbReference>
<protein>
    <submittedName>
        <fullName evidence="2">Uncharacterized protein</fullName>
    </submittedName>
</protein>
<comment type="caution">
    <text evidence="2">The sequence shown here is derived from an EMBL/GenBank/DDBJ whole genome shotgun (WGS) entry which is preliminary data.</text>
</comment>
<evidence type="ECO:0000256" key="1">
    <source>
        <dbReference type="SAM" id="MobiDB-lite"/>
    </source>
</evidence>
<dbReference type="AlphaFoldDB" id="A0A9P5XIK1"/>
<feature type="compositionally biased region" description="Basic and acidic residues" evidence="1">
    <location>
        <begin position="1"/>
        <end position="18"/>
    </location>
</feature>
<feature type="non-terminal residue" evidence="2">
    <location>
        <position position="94"/>
    </location>
</feature>
<gene>
    <name evidence="2" type="ORF">P691DRAFT_805613</name>
</gene>
<reference evidence="2" key="1">
    <citation type="submission" date="2020-11" db="EMBL/GenBank/DDBJ databases">
        <authorList>
            <consortium name="DOE Joint Genome Institute"/>
            <person name="Ahrendt S."/>
            <person name="Riley R."/>
            <person name="Andreopoulos W."/>
            <person name="Labutti K."/>
            <person name="Pangilinan J."/>
            <person name="Ruiz-Duenas F.J."/>
            <person name="Barrasa J.M."/>
            <person name="Sanchez-Garcia M."/>
            <person name="Camarero S."/>
            <person name="Miyauchi S."/>
            <person name="Serrano A."/>
            <person name="Linde D."/>
            <person name="Babiker R."/>
            <person name="Drula E."/>
            <person name="Ayuso-Fernandez I."/>
            <person name="Pacheco R."/>
            <person name="Padilla G."/>
            <person name="Ferreira P."/>
            <person name="Barriuso J."/>
            <person name="Kellner H."/>
            <person name="Castanera R."/>
            <person name="Alfaro M."/>
            <person name="Ramirez L."/>
            <person name="Pisabarro A.G."/>
            <person name="Kuo A."/>
            <person name="Tritt A."/>
            <person name="Lipzen A."/>
            <person name="He G."/>
            <person name="Yan M."/>
            <person name="Ng V."/>
            <person name="Cullen D."/>
            <person name="Martin F."/>
            <person name="Rosso M.-N."/>
            <person name="Henrissat B."/>
            <person name="Hibbett D."/>
            <person name="Martinez A.T."/>
            <person name="Grigoriev I.V."/>
        </authorList>
    </citation>
    <scope>NUCLEOTIDE SEQUENCE</scope>
    <source>
        <strain evidence="2">MF-IS2</strain>
    </source>
</reference>
<evidence type="ECO:0000313" key="2">
    <source>
        <dbReference type="EMBL" id="KAF9452087.1"/>
    </source>
</evidence>
<accession>A0A9P5XIK1</accession>
<keyword evidence="3" id="KW-1185">Reference proteome</keyword>
<sequence length="94" mass="9998">MITLIEEKSRRSRSESIRVGRPAANPDCTPPTLIAKSPTGVGNTRSPPAHPMCLLPSPAPLMHSPSFNASVAIFASLWVATLLQFPSASGLYRA</sequence>
<evidence type="ECO:0000313" key="3">
    <source>
        <dbReference type="Proteomes" id="UP000807342"/>
    </source>
</evidence>
<name>A0A9P5XIK1_9AGAR</name>